<dbReference type="Proteomes" id="UP000790787">
    <property type="component" value="Chromosome 14"/>
</dbReference>
<sequence>MDNIERTPAHARASTQRCFPSIDDEVVGFENDAHSIVQQLTGGTKELDVVSIVGMPGLGKTTLARKVFNHFIDNRHFDVRAWCSISKEYSLTKVFSEILKQVIGNLDDIKEEDIPDKLRKSLMRKRYLIVLDDIWEVKAWEDFRLTTRNEEVGWQLKHHSNPYSLRFLTVDESWELLQKKVFQGEICPPELLRAGQRVAKNCKGLPLVIAGIIAEKKASLFMV</sequence>
<evidence type="ECO:0000313" key="2">
    <source>
        <dbReference type="RefSeq" id="XP_075085284.1"/>
    </source>
</evidence>
<gene>
    <name evidence="2" type="primary">LOC142168650</name>
</gene>
<evidence type="ECO:0000313" key="1">
    <source>
        <dbReference type="Proteomes" id="UP000790787"/>
    </source>
</evidence>
<proteinExistence type="predicted"/>
<name>A0AC58SK12_TOBAC</name>
<reference evidence="2" key="2">
    <citation type="submission" date="2025-08" db="UniProtKB">
        <authorList>
            <consortium name="RefSeq"/>
        </authorList>
    </citation>
    <scope>IDENTIFICATION</scope>
    <source>
        <tissue evidence="2">Leaf</tissue>
    </source>
</reference>
<dbReference type="RefSeq" id="XP_075085284.1">
    <property type="nucleotide sequence ID" value="XM_075229183.1"/>
</dbReference>
<reference evidence="1" key="1">
    <citation type="journal article" date="2014" name="Nat. Commun.">
        <title>The tobacco genome sequence and its comparison with those of tomato and potato.</title>
        <authorList>
            <person name="Sierro N."/>
            <person name="Battey J.N."/>
            <person name="Ouadi S."/>
            <person name="Bakaher N."/>
            <person name="Bovet L."/>
            <person name="Willig A."/>
            <person name="Goepfert S."/>
            <person name="Peitsch M.C."/>
            <person name="Ivanov N.V."/>
        </authorList>
    </citation>
    <scope>NUCLEOTIDE SEQUENCE [LARGE SCALE GENOMIC DNA]</scope>
</reference>
<protein>
    <submittedName>
        <fullName evidence="2">Late blight resistance protein homolog R1A-3</fullName>
    </submittedName>
</protein>
<keyword evidence="1" id="KW-1185">Reference proteome</keyword>
<organism evidence="1 2">
    <name type="scientific">Nicotiana tabacum</name>
    <name type="common">Common tobacco</name>
    <dbReference type="NCBI Taxonomy" id="4097"/>
    <lineage>
        <taxon>Eukaryota</taxon>
        <taxon>Viridiplantae</taxon>
        <taxon>Streptophyta</taxon>
        <taxon>Embryophyta</taxon>
        <taxon>Tracheophyta</taxon>
        <taxon>Spermatophyta</taxon>
        <taxon>Magnoliopsida</taxon>
        <taxon>eudicotyledons</taxon>
        <taxon>Gunneridae</taxon>
        <taxon>Pentapetalae</taxon>
        <taxon>asterids</taxon>
        <taxon>lamiids</taxon>
        <taxon>Solanales</taxon>
        <taxon>Solanaceae</taxon>
        <taxon>Nicotianoideae</taxon>
        <taxon>Nicotianeae</taxon>
        <taxon>Nicotiana</taxon>
    </lineage>
</organism>
<accession>A0AC58SK12</accession>